<organism evidence="2 3">
    <name type="scientific">Erinaceus europaeus</name>
    <name type="common">Western European hedgehog</name>
    <dbReference type="NCBI Taxonomy" id="9365"/>
    <lineage>
        <taxon>Eukaryota</taxon>
        <taxon>Metazoa</taxon>
        <taxon>Chordata</taxon>
        <taxon>Craniata</taxon>
        <taxon>Vertebrata</taxon>
        <taxon>Euteleostomi</taxon>
        <taxon>Mammalia</taxon>
        <taxon>Eutheria</taxon>
        <taxon>Laurasiatheria</taxon>
        <taxon>Eulipotyphla</taxon>
        <taxon>Erinaceidae</taxon>
        <taxon>Erinaceinae</taxon>
        <taxon>Erinaceus</taxon>
    </lineage>
</organism>
<keyword evidence="2" id="KW-1185">Reference proteome</keyword>
<reference evidence="3" key="1">
    <citation type="submission" date="2025-08" db="UniProtKB">
        <authorList>
            <consortium name="RefSeq"/>
        </authorList>
    </citation>
    <scope>IDENTIFICATION</scope>
</reference>
<evidence type="ECO:0000313" key="2">
    <source>
        <dbReference type="Proteomes" id="UP001652624"/>
    </source>
</evidence>
<dbReference type="Proteomes" id="UP001652624">
    <property type="component" value="Chromosome 16"/>
</dbReference>
<protein>
    <submittedName>
        <fullName evidence="3">Ras-like protein family member 12 isoform X3</fullName>
    </submittedName>
</protein>
<evidence type="ECO:0000313" key="3">
    <source>
        <dbReference type="RefSeq" id="XP_060030281.1"/>
    </source>
</evidence>
<gene>
    <name evidence="3" type="primary">RASL12</name>
</gene>
<feature type="compositionally biased region" description="Gly residues" evidence="1">
    <location>
        <begin position="26"/>
        <end position="35"/>
    </location>
</feature>
<accession>A0ABM3W133</accession>
<proteinExistence type="predicted"/>
<dbReference type="GeneID" id="103121813"/>
<evidence type="ECO:0000256" key="1">
    <source>
        <dbReference type="SAM" id="MobiDB-lite"/>
    </source>
</evidence>
<sequence>MRGGGHSPGWEQPSPLSPTAVSSWLGGWGAPGCGGWTLRPYKELGAAPTPGLGPAPPPAAGVDAGQPGAGSGARSPRCPHVVGVREAPRQQRAPRGQPGRPGAPRGGQVGSRWNWGSEPSGHLTLTFLPIWEYGQNSLRGAEALTVKFLTKRFISEYDPNLGRSVRQRARPWRAGSAVSSWRCRPAWTLSRCSMHSTWPYGRPGGSWSGAA</sequence>
<name>A0ABM3W133_ERIEU</name>
<feature type="region of interest" description="Disordered" evidence="1">
    <location>
        <begin position="1"/>
        <end position="115"/>
    </location>
</feature>
<dbReference type="RefSeq" id="XP_060030281.1">
    <property type="nucleotide sequence ID" value="XM_060174298.1"/>
</dbReference>
<feature type="compositionally biased region" description="Low complexity" evidence="1">
    <location>
        <begin position="90"/>
        <end position="103"/>
    </location>
</feature>